<sequence length="199" mass="22319">MNRELRNRILGGAGFVFGLALLPSGIYTLFVLGVPSTLGFLILGVMLLYWCWQPMMPTRYPPIQISVDEPEMQLATERAQASIERFCEGIARSDRKGAVRIAVETKFGSQQRIWANVQRQEGNLLLLKPRSVNPNVSTPESVPVDQVEDWLLADLSGRIEGGFTHVAYAEKYQRQEGYIPRGLRLELSKFVDGNALLNP</sequence>
<protein>
    <submittedName>
        <fullName evidence="2">Uncharacterized protein YegJ (DUF2314 family)</fullName>
    </submittedName>
</protein>
<evidence type="ECO:0000313" key="3">
    <source>
        <dbReference type="Proteomes" id="UP000537130"/>
    </source>
</evidence>
<feature type="transmembrane region" description="Helical" evidence="1">
    <location>
        <begin position="9"/>
        <end position="30"/>
    </location>
</feature>
<evidence type="ECO:0000313" key="2">
    <source>
        <dbReference type="EMBL" id="MBB3046122.1"/>
    </source>
</evidence>
<reference evidence="2 3" key="1">
    <citation type="submission" date="2020-08" db="EMBL/GenBank/DDBJ databases">
        <title>Genomic Encyclopedia of Type Strains, Phase III (KMG-III): the genomes of soil and plant-associated and newly described type strains.</title>
        <authorList>
            <person name="Whitman W."/>
        </authorList>
    </citation>
    <scope>NUCLEOTIDE SEQUENCE [LARGE SCALE GENOMIC DNA]</scope>
    <source>
        <strain evidence="2 3">CECT 8654</strain>
    </source>
</reference>
<comment type="caution">
    <text evidence="2">The sequence shown here is derived from an EMBL/GenBank/DDBJ whole genome shotgun (WGS) entry which is preliminary data.</text>
</comment>
<name>A0A7W4W3B1_9GAMM</name>
<keyword evidence="1" id="KW-0472">Membrane</keyword>
<dbReference type="Proteomes" id="UP000537130">
    <property type="component" value="Unassembled WGS sequence"/>
</dbReference>
<keyword evidence="3" id="KW-1185">Reference proteome</keyword>
<proteinExistence type="predicted"/>
<gene>
    <name evidence="2" type="ORF">FHR99_000358</name>
</gene>
<dbReference type="EMBL" id="JACHWY010000001">
    <property type="protein sequence ID" value="MBB3046122.1"/>
    <property type="molecule type" value="Genomic_DNA"/>
</dbReference>
<evidence type="ECO:0000256" key="1">
    <source>
        <dbReference type="SAM" id="Phobius"/>
    </source>
</evidence>
<keyword evidence="1" id="KW-0812">Transmembrane</keyword>
<dbReference type="AlphaFoldDB" id="A0A7W4W3B1"/>
<keyword evidence="1" id="KW-1133">Transmembrane helix</keyword>
<organism evidence="2 3">
    <name type="scientific">Litorivivens lipolytica</name>
    <dbReference type="NCBI Taxonomy" id="1524264"/>
    <lineage>
        <taxon>Bacteria</taxon>
        <taxon>Pseudomonadati</taxon>
        <taxon>Pseudomonadota</taxon>
        <taxon>Gammaproteobacteria</taxon>
        <taxon>Litorivivens</taxon>
    </lineage>
</organism>
<dbReference type="RefSeq" id="WP_183408826.1">
    <property type="nucleotide sequence ID" value="NZ_JACHWY010000001.1"/>
</dbReference>
<feature type="transmembrane region" description="Helical" evidence="1">
    <location>
        <begin position="36"/>
        <end position="52"/>
    </location>
</feature>
<accession>A0A7W4W3B1</accession>